<keyword evidence="2 4" id="KW-0067">ATP-binding</keyword>
<dbReference type="EMBL" id="JAFNJU010000006">
    <property type="protein sequence ID" value="MBO1265111.1"/>
    <property type="molecule type" value="Genomic_DNA"/>
</dbReference>
<protein>
    <submittedName>
        <fullName evidence="4">ABC transporter ATP-binding protein</fullName>
    </submittedName>
</protein>
<gene>
    <name evidence="4" type="ORF">J3A84_08745</name>
</gene>
<accession>A0A939KJJ4</accession>
<evidence type="ECO:0000259" key="3">
    <source>
        <dbReference type="PROSITE" id="PS50893"/>
    </source>
</evidence>
<dbReference type="InterPro" id="IPR003439">
    <property type="entry name" value="ABC_transporter-like_ATP-bd"/>
</dbReference>
<sequence length="507" mass="57038">MSKGILELKDITKVYDNGIVANKKIDLEIWENEIHAIVGENGAGKSTLMKIIFGMEQPTMGKYFLHGAETQMNSVEQAIRSGIGMVHQHFMLVESMDVVDNIMLGIEPKKGMLMDKKAARKMVQDVAEKYRFQLNYDKPVSEISIGMKQKVEIIKALIRGAKILILDEPTAVLTPQETQELFVQLKMLTKLGHTILFISHKLKEVKEISDRITVIRKGETRGTFPTEDLEIREISNLMVGRDVSLNYEKTRSQYGEVLLEMKNVTSKTDSGKMLKNISFALQRGMILGVAGVEGNGQSELVEILTKRGESYDGEIRIFKERLKNHSIKSLRSRGLGYIPEDRMTQGIAAEETISDNLISTRFHSRKFGKRAQLDKNAILSYADEAIRSYEISCHGNDHIVGYLSGGNIQKVVVGRECDEDVELLIAEQPTRGVDLGAAELIHHKLLDMRERGAAILLISADMNEIVELSDRCLILYDGEIVADFHEPKNHSEQEFGEYMLGLKKQGE</sequence>
<dbReference type="SMART" id="SM00382">
    <property type="entry name" value="AAA"/>
    <property type="match status" value="1"/>
</dbReference>
<dbReference type="Proteomes" id="UP000664218">
    <property type="component" value="Unassembled WGS sequence"/>
</dbReference>
<dbReference type="GO" id="GO:0005524">
    <property type="term" value="F:ATP binding"/>
    <property type="evidence" value="ECO:0007669"/>
    <property type="project" value="UniProtKB-KW"/>
</dbReference>
<dbReference type="InterPro" id="IPR027417">
    <property type="entry name" value="P-loop_NTPase"/>
</dbReference>
<organism evidence="4 5">
    <name type="scientific">Proteiniclasticum aestuarii</name>
    <dbReference type="NCBI Taxonomy" id="2817862"/>
    <lineage>
        <taxon>Bacteria</taxon>
        <taxon>Bacillati</taxon>
        <taxon>Bacillota</taxon>
        <taxon>Clostridia</taxon>
        <taxon>Eubacteriales</taxon>
        <taxon>Clostridiaceae</taxon>
        <taxon>Proteiniclasticum</taxon>
    </lineage>
</organism>
<keyword evidence="5" id="KW-1185">Reference proteome</keyword>
<reference evidence="4" key="1">
    <citation type="submission" date="2021-03" db="EMBL/GenBank/DDBJ databases">
        <title>Proteiniclasticum marinus sp. nov., isolated from tidal flat sediment.</title>
        <authorList>
            <person name="Namirimu T."/>
            <person name="Yang J.-A."/>
            <person name="Yang S.-H."/>
            <person name="Kim Y.-J."/>
            <person name="Kwon K.K."/>
        </authorList>
    </citation>
    <scope>NUCLEOTIDE SEQUENCE</scope>
    <source>
        <strain evidence="4">SCR006</strain>
    </source>
</reference>
<evidence type="ECO:0000313" key="4">
    <source>
        <dbReference type="EMBL" id="MBO1265111.1"/>
    </source>
</evidence>
<dbReference type="CDD" id="cd03216">
    <property type="entry name" value="ABC_Carb_Monos_I"/>
    <property type="match status" value="1"/>
</dbReference>
<dbReference type="SUPFAM" id="SSF52540">
    <property type="entry name" value="P-loop containing nucleoside triphosphate hydrolases"/>
    <property type="match status" value="2"/>
</dbReference>
<dbReference type="AlphaFoldDB" id="A0A939KJJ4"/>
<dbReference type="Pfam" id="PF00005">
    <property type="entry name" value="ABC_tran"/>
    <property type="match status" value="2"/>
</dbReference>
<dbReference type="CDD" id="cd03215">
    <property type="entry name" value="ABC_Carb_Monos_II"/>
    <property type="match status" value="1"/>
</dbReference>
<name>A0A939KJJ4_9CLOT</name>
<dbReference type="Gene3D" id="3.40.50.300">
    <property type="entry name" value="P-loop containing nucleotide triphosphate hydrolases"/>
    <property type="match status" value="2"/>
</dbReference>
<dbReference type="InterPro" id="IPR050107">
    <property type="entry name" value="ABC_carbohydrate_import_ATPase"/>
</dbReference>
<evidence type="ECO:0000256" key="1">
    <source>
        <dbReference type="ARBA" id="ARBA00022741"/>
    </source>
</evidence>
<evidence type="ECO:0000256" key="2">
    <source>
        <dbReference type="ARBA" id="ARBA00022840"/>
    </source>
</evidence>
<dbReference type="InterPro" id="IPR003593">
    <property type="entry name" value="AAA+_ATPase"/>
</dbReference>
<dbReference type="PROSITE" id="PS50893">
    <property type="entry name" value="ABC_TRANSPORTER_2"/>
    <property type="match status" value="2"/>
</dbReference>
<keyword evidence="1" id="KW-0547">Nucleotide-binding</keyword>
<evidence type="ECO:0000313" key="5">
    <source>
        <dbReference type="Proteomes" id="UP000664218"/>
    </source>
</evidence>
<dbReference type="GO" id="GO:0016887">
    <property type="term" value="F:ATP hydrolysis activity"/>
    <property type="evidence" value="ECO:0007669"/>
    <property type="project" value="InterPro"/>
</dbReference>
<dbReference type="PANTHER" id="PTHR43790">
    <property type="entry name" value="CARBOHYDRATE TRANSPORT ATP-BINDING PROTEIN MG119-RELATED"/>
    <property type="match status" value="1"/>
</dbReference>
<comment type="caution">
    <text evidence="4">The sequence shown here is derived from an EMBL/GenBank/DDBJ whole genome shotgun (WGS) entry which is preliminary data.</text>
</comment>
<proteinExistence type="predicted"/>
<feature type="domain" description="ABC transporter" evidence="3">
    <location>
        <begin position="259"/>
        <end position="502"/>
    </location>
</feature>
<feature type="domain" description="ABC transporter" evidence="3">
    <location>
        <begin position="6"/>
        <end position="242"/>
    </location>
</feature>
<dbReference type="RefSeq" id="WP_207599637.1">
    <property type="nucleotide sequence ID" value="NZ_JAFNJU010000006.1"/>
</dbReference>
<dbReference type="PANTHER" id="PTHR43790:SF4">
    <property type="entry name" value="GUANOSINE IMPORT ATP-BINDING PROTEIN NUPO"/>
    <property type="match status" value="1"/>
</dbReference>